<sequence>NDCMCTCDGMAHLLTIALLLLALMLSGVSSRRRRKSQKGWDTDSSEDFEQKRYSCRLSCRKPPGSLCVENSKGRCFCQCIKRAYPCPPRENSSCPSKAPPTCRLDDQFCFCKCW</sequence>
<keyword evidence="2" id="KW-1133">Transmembrane helix</keyword>
<dbReference type="EMBL" id="GEDV01001386">
    <property type="protein sequence ID" value="JAP87171.1"/>
    <property type="molecule type" value="Transcribed_RNA"/>
</dbReference>
<evidence type="ECO:0000313" key="3">
    <source>
        <dbReference type="EMBL" id="JAP87171.1"/>
    </source>
</evidence>
<organism evidence="3">
    <name type="scientific">Rhipicephalus appendiculatus</name>
    <name type="common">Brown ear tick</name>
    <dbReference type="NCBI Taxonomy" id="34631"/>
    <lineage>
        <taxon>Eukaryota</taxon>
        <taxon>Metazoa</taxon>
        <taxon>Ecdysozoa</taxon>
        <taxon>Arthropoda</taxon>
        <taxon>Chelicerata</taxon>
        <taxon>Arachnida</taxon>
        <taxon>Acari</taxon>
        <taxon>Parasitiformes</taxon>
        <taxon>Ixodida</taxon>
        <taxon>Ixodoidea</taxon>
        <taxon>Ixodidae</taxon>
        <taxon>Rhipicephalinae</taxon>
        <taxon>Rhipicephalus</taxon>
        <taxon>Rhipicephalus</taxon>
    </lineage>
</organism>
<accession>A0A131ZAD7</accession>
<protein>
    <submittedName>
        <fullName evidence="3">Uncharacterized protein</fullName>
    </submittedName>
</protein>
<keyword evidence="2" id="KW-0472">Membrane</keyword>
<feature type="region of interest" description="Disordered" evidence="1">
    <location>
        <begin position="29"/>
        <end position="49"/>
    </location>
</feature>
<feature type="non-terminal residue" evidence="3">
    <location>
        <position position="1"/>
    </location>
</feature>
<name>A0A131ZAD7_RHIAP</name>
<reference evidence="3" key="1">
    <citation type="journal article" date="2016" name="Ticks Tick Borne Dis.">
        <title>De novo assembly and annotation of the salivary gland transcriptome of Rhipicephalus appendiculatus male and female ticks during blood feeding.</title>
        <authorList>
            <person name="de Castro M.H."/>
            <person name="de Klerk D."/>
            <person name="Pienaar R."/>
            <person name="Latif A.A."/>
            <person name="Rees D.J."/>
            <person name="Mans B.J."/>
        </authorList>
    </citation>
    <scope>NUCLEOTIDE SEQUENCE</scope>
    <source>
        <tissue evidence="3">Salivary glands</tissue>
    </source>
</reference>
<proteinExistence type="predicted"/>
<feature type="transmembrane region" description="Helical" evidence="2">
    <location>
        <begin position="12"/>
        <end position="28"/>
    </location>
</feature>
<dbReference type="AlphaFoldDB" id="A0A131ZAD7"/>
<keyword evidence="2" id="KW-0812">Transmembrane</keyword>
<evidence type="ECO:0000256" key="2">
    <source>
        <dbReference type="SAM" id="Phobius"/>
    </source>
</evidence>
<evidence type="ECO:0000256" key="1">
    <source>
        <dbReference type="SAM" id="MobiDB-lite"/>
    </source>
</evidence>